<dbReference type="EMBL" id="JACCCW010000001">
    <property type="protein sequence ID" value="NYF79264.1"/>
    <property type="molecule type" value="Genomic_DNA"/>
</dbReference>
<comment type="caution">
    <text evidence="7">The sequence shown here is derived from an EMBL/GenBank/DDBJ whole genome shotgun (WGS) entry which is preliminary data.</text>
</comment>
<accession>A0A7Y9PG45</accession>
<dbReference type="Gene3D" id="3.40.50.10490">
    <property type="entry name" value="Glucose-6-phosphate isomerase like protein, domain 1"/>
    <property type="match status" value="1"/>
</dbReference>
<dbReference type="PRINTS" id="PR00395">
    <property type="entry name" value="RIBOSOMALS2"/>
</dbReference>
<dbReference type="FunFam" id="1.10.287.610:FF:000001">
    <property type="entry name" value="30S ribosomal protein S2"/>
    <property type="match status" value="1"/>
</dbReference>
<reference evidence="7 8" key="1">
    <citation type="submission" date="2020-07" db="EMBL/GenBank/DDBJ databases">
        <title>Genomic Encyclopedia of Type Strains, Phase IV (KMG-V): Genome sequencing to study the core and pangenomes of soil and plant-associated prokaryotes.</title>
        <authorList>
            <person name="Whitman W."/>
        </authorList>
    </citation>
    <scope>NUCLEOTIDE SEQUENCE [LARGE SCALE GENOMIC DNA]</scope>
    <source>
        <strain evidence="7 8">X4EP2</strain>
    </source>
</reference>
<dbReference type="NCBIfam" id="TIGR01011">
    <property type="entry name" value="rpsB_bact"/>
    <property type="match status" value="1"/>
</dbReference>
<dbReference type="GO" id="GO:0003735">
    <property type="term" value="F:structural constituent of ribosome"/>
    <property type="evidence" value="ECO:0007669"/>
    <property type="project" value="InterPro"/>
</dbReference>
<dbReference type="InterPro" id="IPR023591">
    <property type="entry name" value="Ribosomal_uS2_flav_dom_sf"/>
</dbReference>
<dbReference type="AlphaFoldDB" id="A0A7Y9PG45"/>
<dbReference type="InterPro" id="IPR001865">
    <property type="entry name" value="Ribosomal_uS2"/>
</dbReference>
<comment type="similarity">
    <text evidence="1 5 6">Belongs to the universal ribosomal protein uS2 family.</text>
</comment>
<dbReference type="Proteomes" id="UP000589520">
    <property type="component" value="Unassembled WGS sequence"/>
</dbReference>
<dbReference type="Gene3D" id="1.10.287.610">
    <property type="entry name" value="Helix hairpin bin"/>
    <property type="match status" value="1"/>
</dbReference>
<dbReference type="PROSITE" id="PS00963">
    <property type="entry name" value="RIBOSOMAL_S2_2"/>
    <property type="match status" value="1"/>
</dbReference>
<dbReference type="PANTHER" id="PTHR12534:SF0">
    <property type="entry name" value="SMALL RIBOSOMAL SUBUNIT PROTEIN US2M"/>
    <property type="match status" value="1"/>
</dbReference>
<dbReference type="PROSITE" id="PS00962">
    <property type="entry name" value="RIBOSOMAL_S2_1"/>
    <property type="match status" value="1"/>
</dbReference>
<organism evidence="7 8">
    <name type="scientific">Granulicella arctica</name>
    <dbReference type="NCBI Taxonomy" id="940613"/>
    <lineage>
        <taxon>Bacteria</taxon>
        <taxon>Pseudomonadati</taxon>
        <taxon>Acidobacteriota</taxon>
        <taxon>Terriglobia</taxon>
        <taxon>Terriglobales</taxon>
        <taxon>Acidobacteriaceae</taxon>
        <taxon>Granulicella</taxon>
    </lineage>
</organism>
<evidence type="ECO:0000256" key="5">
    <source>
        <dbReference type="HAMAP-Rule" id="MF_00291"/>
    </source>
</evidence>
<dbReference type="PANTHER" id="PTHR12534">
    <property type="entry name" value="30S RIBOSOMAL PROTEIN S2 PROKARYOTIC AND ORGANELLAR"/>
    <property type="match status" value="1"/>
</dbReference>
<gene>
    <name evidence="5" type="primary">rpsB</name>
    <name evidence="7" type="ORF">HDF17_001551</name>
</gene>
<dbReference type="RefSeq" id="WP_179489386.1">
    <property type="nucleotide sequence ID" value="NZ_JACCCW010000001.1"/>
</dbReference>
<evidence type="ECO:0000256" key="6">
    <source>
        <dbReference type="RuleBase" id="RU003631"/>
    </source>
</evidence>
<name>A0A7Y9PG45_9BACT</name>
<dbReference type="GO" id="GO:0022627">
    <property type="term" value="C:cytosolic small ribosomal subunit"/>
    <property type="evidence" value="ECO:0007669"/>
    <property type="project" value="TreeGrafter"/>
</dbReference>
<keyword evidence="8" id="KW-1185">Reference proteome</keyword>
<dbReference type="HAMAP" id="MF_00291_B">
    <property type="entry name" value="Ribosomal_uS2_B"/>
    <property type="match status" value="1"/>
</dbReference>
<keyword evidence="2 5" id="KW-0689">Ribosomal protein</keyword>
<proteinExistence type="inferred from homology"/>
<dbReference type="Pfam" id="PF00318">
    <property type="entry name" value="Ribosomal_S2"/>
    <property type="match status" value="1"/>
</dbReference>
<dbReference type="GO" id="GO:0006412">
    <property type="term" value="P:translation"/>
    <property type="evidence" value="ECO:0007669"/>
    <property type="project" value="UniProtKB-UniRule"/>
</dbReference>
<evidence type="ECO:0000256" key="1">
    <source>
        <dbReference type="ARBA" id="ARBA00006242"/>
    </source>
</evidence>
<dbReference type="CDD" id="cd01425">
    <property type="entry name" value="RPS2"/>
    <property type="match status" value="1"/>
</dbReference>
<dbReference type="InterPro" id="IPR018130">
    <property type="entry name" value="Ribosomal_uS2_CS"/>
</dbReference>
<evidence type="ECO:0000313" key="7">
    <source>
        <dbReference type="EMBL" id="NYF79264.1"/>
    </source>
</evidence>
<sequence>MANITMKELLEAGVHFGHQTKRWNPKMKEYIFGERNGIYIIDLQKTLKMFKEASKFVTDLTSTGKLILFVGTKRQAQDAIAEEANRAGMPYINSRWLGGLLTNWVTVQKSVKRLQELDDMSTDGRYELLTKKEVIKLERERKHLSTNLSGIKSMKRLPDAIFVVDSNNEAIAVAEARKLGIPVVAVVDTNCDPTVVDYVIPGNDDALRAIRLFTTKIADSAAEGVQMVSERAFATEVADVQQTEVAPEHVGEDGEIILDAATAEVHESAGIAEASVEDDENVDLDAVLGGGIRKAPVASESEPEVETVHAETVA</sequence>
<protein>
    <recommendedName>
        <fullName evidence="4 5">Small ribosomal subunit protein uS2</fullName>
    </recommendedName>
</protein>
<keyword evidence="3 5" id="KW-0687">Ribonucleoprotein</keyword>
<evidence type="ECO:0000313" key="8">
    <source>
        <dbReference type="Proteomes" id="UP000589520"/>
    </source>
</evidence>
<evidence type="ECO:0000256" key="3">
    <source>
        <dbReference type="ARBA" id="ARBA00023274"/>
    </source>
</evidence>
<evidence type="ECO:0000256" key="2">
    <source>
        <dbReference type="ARBA" id="ARBA00022980"/>
    </source>
</evidence>
<dbReference type="SUPFAM" id="SSF52313">
    <property type="entry name" value="Ribosomal protein S2"/>
    <property type="match status" value="1"/>
</dbReference>
<evidence type="ECO:0000256" key="4">
    <source>
        <dbReference type="ARBA" id="ARBA00035256"/>
    </source>
</evidence>
<dbReference type="InterPro" id="IPR005706">
    <property type="entry name" value="Ribosomal_uS2_bac/mit/plastid"/>
</dbReference>